<dbReference type="EMBL" id="JACAZE010000003">
    <property type="protein sequence ID" value="KAF7319060.1"/>
    <property type="molecule type" value="Genomic_DNA"/>
</dbReference>
<organism evidence="1 2">
    <name type="scientific">Mycena chlorophos</name>
    <name type="common">Agaric fungus</name>
    <name type="synonym">Agaricus chlorophos</name>
    <dbReference type="NCBI Taxonomy" id="658473"/>
    <lineage>
        <taxon>Eukaryota</taxon>
        <taxon>Fungi</taxon>
        <taxon>Dikarya</taxon>
        <taxon>Basidiomycota</taxon>
        <taxon>Agaricomycotina</taxon>
        <taxon>Agaricomycetes</taxon>
        <taxon>Agaricomycetidae</taxon>
        <taxon>Agaricales</taxon>
        <taxon>Marasmiineae</taxon>
        <taxon>Mycenaceae</taxon>
        <taxon>Mycena</taxon>
    </lineage>
</organism>
<keyword evidence="2" id="KW-1185">Reference proteome</keyword>
<name>A0A8H6TNS8_MYCCL</name>
<reference evidence="1" key="1">
    <citation type="submission" date="2020-05" db="EMBL/GenBank/DDBJ databases">
        <title>Mycena genomes resolve the evolution of fungal bioluminescence.</title>
        <authorList>
            <person name="Tsai I.J."/>
        </authorList>
    </citation>
    <scope>NUCLEOTIDE SEQUENCE</scope>
    <source>
        <strain evidence="1">110903Hualien_Pintung</strain>
    </source>
</reference>
<evidence type="ECO:0000313" key="1">
    <source>
        <dbReference type="EMBL" id="KAF7319060.1"/>
    </source>
</evidence>
<gene>
    <name evidence="1" type="ORF">HMN09_00242200</name>
</gene>
<accession>A0A8H6TNS8</accession>
<dbReference type="Proteomes" id="UP000613580">
    <property type="component" value="Unassembled WGS sequence"/>
</dbReference>
<protein>
    <submittedName>
        <fullName evidence="1">Uncharacterized protein</fullName>
    </submittedName>
</protein>
<dbReference type="AlphaFoldDB" id="A0A8H6TNS8"/>
<evidence type="ECO:0000313" key="2">
    <source>
        <dbReference type="Proteomes" id="UP000613580"/>
    </source>
</evidence>
<comment type="caution">
    <text evidence="1">The sequence shown here is derived from an EMBL/GenBank/DDBJ whole genome shotgun (WGS) entry which is preliminary data.</text>
</comment>
<proteinExistence type="predicted"/>
<sequence length="153" mass="16984">MSATSTQPEEFPYALFNNGSYVIYRTDMAERPVDPLSHFDPESGEPLPGPRLLPGLNNTGLSDAWNNGLIHQLGDVWRSNGSASFNSMHCWSVGHWEFPRTAPSYIVIGMDKGHRVAKERDSVSKSADAVRAFLLEKGFDVSVLVLEMTIEPF</sequence>